<comment type="caution">
    <text evidence="5">The sequence shown here is derived from an EMBL/GenBank/DDBJ whole genome shotgun (WGS) entry which is preliminary data.</text>
</comment>
<reference evidence="5 6" key="1">
    <citation type="journal article" date="2016" name="Front. Microbiol.">
        <title>Comparative Genomics Analysis of Streptomyces Species Reveals Their Adaptation to the Marine Environment and Their Diversity at the Genomic Level.</title>
        <authorList>
            <person name="Tian X."/>
            <person name="Zhang Z."/>
            <person name="Yang T."/>
            <person name="Chen M."/>
            <person name="Li J."/>
            <person name="Chen F."/>
            <person name="Yang J."/>
            <person name="Li W."/>
            <person name="Zhang B."/>
            <person name="Zhang Z."/>
            <person name="Wu J."/>
            <person name="Zhang C."/>
            <person name="Long L."/>
            <person name="Xiao J."/>
        </authorList>
    </citation>
    <scope>NUCLEOTIDE SEQUENCE [LARGE SCALE GENOMIC DNA]</scope>
    <source>
        <strain evidence="5 6">SCSIO 10429</strain>
    </source>
</reference>
<dbReference type="InterPro" id="IPR029044">
    <property type="entry name" value="Nucleotide-diphossugar_trans"/>
</dbReference>
<dbReference type="PANTHER" id="PTHR43685">
    <property type="entry name" value="GLYCOSYLTRANSFERASE"/>
    <property type="match status" value="1"/>
</dbReference>
<dbReference type="InterPro" id="IPR001296">
    <property type="entry name" value="Glyco_trans_1"/>
</dbReference>
<evidence type="ECO:0000313" key="6">
    <source>
        <dbReference type="Proteomes" id="UP000176005"/>
    </source>
</evidence>
<dbReference type="Pfam" id="PF00535">
    <property type="entry name" value="Glycos_transf_2"/>
    <property type="match status" value="1"/>
</dbReference>
<dbReference type="PATRIC" id="fig|518642.10.peg.4541"/>
<dbReference type="Gene3D" id="3.90.550.10">
    <property type="entry name" value="Spore Coat Polysaccharide Biosynthesis Protein SpsA, Chain A"/>
    <property type="match status" value="1"/>
</dbReference>
<dbReference type="CDD" id="cd03801">
    <property type="entry name" value="GT4_PimA-like"/>
    <property type="match status" value="1"/>
</dbReference>
<protein>
    <submittedName>
        <fullName evidence="5">Glycosyltransferase</fullName>
    </submittedName>
</protein>
<dbReference type="PANTHER" id="PTHR43685:SF14">
    <property type="entry name" value="GLYCOSYLTRANSFERASE 2-LIKE DOMAIN-CONTAINING PROTEIN"/>
    <property type="match status" value="1"/>
</dbReference>
<evidence type="ECO:0000256" key="2">
    <source>
        <dbReference type="SAM" id="MobiDB-lite"/>
    </source>
</evidence>
<dbReference type="Gene3D" id="3.40.50.2000">
    <property type="entry name" value="Glycogen Phosphorylase B"/>
    <property type="match status" value="1"/>
</dbReference>
<feature type="domain" description="Glycosyl transferase family 1" evidence="3">
    <location>
        <begin position="251"/>
        <end position="433"/>
    </location>
</feature>
<evidence type="ECO:0000313" key="5">
    <source>
        <dbReference type="EMBL" id="OEV09957.1"/>
    </source>
</evidence>
<keyword evidence="1 5" id="KW-0808">Transferase</keyword>
<name>A0A1E7L191_9ACTN</name>
<dbReference type="SUPFAM" id="SSF53756">
    <property type="entry name" value="UDP-Glycosyltransferase/glycogen phosphorylase"/>
    <property type="match status" value="1"/>
</dbReference>
<feature type="region of interest" description="Disordered" evidence="2">
    <location>
        <begin position="732"/>
        <end position="764"/>
    </location>
</feature>
<feature type="domain" description="Glycosyltransferase 2-like" evidence="4">
    <location>
        <begin position="468"/>
        <end position="649"/>
    </location>
</feature>
<dbReference type="AlphaFoldDB" id="A0A1E7L191"/>
<accession>A0A1E7L191</accession>
<keyword evidence="6" id="KW-1185">Reference proteome</keyword>
<evidence type="ECO:0000259" key="4">
    <source>
        <dbReference type="Pfam" id="PF00535"/>
    </source>
</evidence>
<evidence type="ECO:0000256" key="1">
    <source>
        <dbReference type="ARBA" id="ARBA00022679"/>
    </source>
</evidence>
<dbReference type="RefSeq" id="WP_070018233.1">
    <property type="nucleotide sequence ID" value="NZ_LJGW01000333.1"/>
</dbReference>
<dbReference type="Proteomes" id="UP000176005">
    <property type="component" value="Unassembled WGS sequence"/>
</dbReference>
<dbReference type="SUPFAM" id="SSF53448">
    <property type="entry name" value="Nucleotide-diphospho-sugar transferases"/>
    <property type="match status" value="1"/>
</dbReference>
<dbReference type="InterPro" id="IPR050834">
    <property type="entry name" value="Glycosyltransf_2"/>
</dbReference>
<dbReference type="GO" id="GO:0016757">
    <property type="term" value="F:glycosyltransferase activity"/>
    <property type="evidence" value="ECO:0007669"/>
    <property type="project" value="InterPro"/>
</dbReference>
<sequence>MTVLWGISFDATPISGVVVEFVKTARHFRDRGYEVHLDLGYDVKADKNAFFRPYRDEAVQLPDWIRLDRVDELSEVPGYDQEFVATVLREYVRDGAGAHLLPRVHAAAEAVAERLVATWERRGVSFVMVENGTLPENITYTTALYSAIERYGRRHRLGPFVLWRDHDLMWQSEPGTGKYGTFPYPSTVAPVNSPYIRYVALHEEARRRTLEWVPDLKNITVLPNTFAHTDTHADTRTHAAGGEERERAGFRRHFGIPQDAPLIARFTRIIPQKRIDRDIHLLARLPERAGDVHLFVAGDTQEAPDEHARLVRLAESLGVAGRVVFGGRLAPHESGVPAAGDEGHSVRDLLAEAQLASFLTSYDYESYGNPVGEAIASRVPYLTTRYQLYDTVYGDRGFRAPVMELTDGDLPTAAFVDSVAELILDERKREQMADFNHRLGKRHFGEDTAGEVLDELFLPPMGERTRMSVVLPVYNEAANLPAVLASLHGQCGPDGPLDRDLYEVVLVDNNSTDDTVAIARRFAADHPDLALHIVPEPEQGVACARKTGMDFAAQRSRRRAGADPEQRFYLVSADADCRVDARWLWELLSAMDAGKAAIGVCDYYYEPEHFTGRPRLWDAIQRTLRCRAVTFSLFGGFPDGKGFAVDRDAYEKVGGIEIFYQLQNGRFVNHLSDDWDFGILVRGSGEDITYVPASRVEINPRRVNHAIDEVITGRAYGSDGIIVMRDIRIDGTAGGESGGPDGDSGGGLGAADGGTGSGAASLPETASLPDLTEEEALQAWEFSVKDFTPKNTILPVLLTPSLLDDDAVAEFFGPSLTERLGRRIAEITEEMRVVDFTPIHSYKTPSYRLYFEFADEIFARLRATVGEDIGHPPPLPPCLRDVPQERFTEFVRYYCEDRESGEAHNYFGNGGVF</sequence>
<organism evidence="5 6">
    <name type="scientific">Streptomyces nanshensis</name>
    <dbReference type="NCBI Taxonomy" id="518642"/>
    <lineage>
        <taxon>Bacteria</taxon>
        <taxon>Bacillati</taxon>
        <taxon>Actinomycetota</taxon>
        <taxon>Actinomycetes</taxon>
        <taxon>Kitasatosporales</taxon>
        <taxon>Streptomycetaceae</taxon>
        <taxon>Streptomyces</taxon>
    </lineage>
</organism>
<dbReference type="EMBL" id="LJGW01000333">
    <property type="protein sequence ID" value="OEV09957.1"/>
    <property type="molecule type" value="Genomic_DNA"/>
</dbReference>
<proteinExistence type="predicted"/>
<evidence type="ECO:0000259" key="3">
    <source>
        <dbReference type="Pfam" id="PF00534"/>
    </source>
</evidence>
<gene>
    <name evidence="5" type="ORF">AN218_19770</name>
</gene>
<dbReference type="Pfam" id="PF00534">
    <property type="entry name" value="Glycos_transf_1"/>
    <property type="match status" value="1"/>
</dbReference>
<dbReference type="InterPro" id="IPR001173">
    <property type="entry name" value="Glyco_trans_2-like"/>
</dbReference>
<feature type="compositionally biased region" description="Gly residues" evidence="2">
    <location>
        <begin position="732"/>
        <end position="757"/>
    </location>
</feature>